<feature type="transmembrane region" description="Helical" evidence="8">
    <location>
        <begin position="805"/>
        <end position="827"/>
    </location>
</feature>
<keyword evidence="6 8" id="KW-1133">Transmembrane helix</keyword>
<keyword evidence="5" id="KW-0067">ATP-binding</keyword>
<feature type="transmembrane region" description="Helical" evidence="8">
    <location>
        <begin position="357"/>
        <end position="378"/>
    </location>
</feature>
<comment type="subcellular location">
    <subcellularLocation>
        <location evidence="1">Membrane</location>
        <topology evidence="1">Multi-pass membrane protein</topology>
    </subcellularLocation>
</comment>
<keyword evidence="12" id="KW-1185">Reference proteome</keyword>
<sequence>MDIGYKVKSKNPKEDVNFISKLIFWWMVSTVRKGAVELSDLFKPLDKDNSRKVTDRLELKWENEVRRARKENSTPSFLKALTKVFFLEFMFFGVLWFILFVGIKCALPLVLARLISLYADAYTEERKIDYYSTSAVLLGLIILSIFFFNHLLFGLSAIGMRMRIASSSLVYRKITKLSHKALGQTAAGQIVNLLSNDVSRFDQSMHYLHSLWVMPFQAMLMSYIIWQQVGISALAGIFSMLIVSLPVQIYVGKLMGKIRASISTRTDKRVKLMSEIISGIQVIKMYAWEKSFEKIVKMARLDEVKRISNASQLRGVFSTCVVILERSSLFFTIICFVLQGNLITADIVFSLAQAFNILQLGMAGFFSWAIGIGAETLISVQRLQDFLILEEREESTIEEIKQSGIIMLNVNASWRGSGSRTLGDIMLQIAPGTLCAVVGPVGAGKSSLLQLLLGELPSTTGRIQMGKYVSYCSQDPWLFQSTVRNNILFGQFYNKDLYDKVVKVCALERDFEQFPNGDKTVVSERGVSLSGGQRARINLARAIYRQADIYLLDDPLSAVDAHVGKHLFEECINKHLKGKTRVLVTHQLQYLKEAHLIVVLNEGQIEAQGTFEELSNSKLDFTKMLSQVVQPADKNKDGESEIIVTGHSITSKHGLTLSLISSDISQSVDVFPQQNQEVIEEESASDPNSKPFKDYVLASKNICLLVILILMLIVAQALCASADFWVAFWTQQEKIRHTNNTSILESSLAEDVQIHTLNDSNTQTLQNYIYNVSLPIPYSFSFNDIFDYIRIDNDVYKVIKTNYAMYFYGILIAGATIFTLVRSILFFKMCMMSSVNLHSKIFHSLLQAPMKFFNITPSGRILNRVSKDIGAIDEVLPRELLESLQIFLVMGGIMVNVAVSNHYSMVAMAVLGITLFKMSTSYISTAKSLKHLEAKTKSPVYSHINSTINGIYTIRASKVEDILIDEFDHHQDVHTSAWYLLLGCMSAFSLWIDIICVIFIACIIFSFVVIHSYSPVSSSLVGLAIAQSMVLTAMVQYGLRQAAEVITQLTSVERVMEYTKIDTEGPFDTPEEYIPKGPWPTNGMIYFQNVSLKYGENEPPVLKNLNFSLKPGEKIGIVGRTGAGKSSLLAALFRLTSFDGAIYIDGENTKNLGLSELRKHISIIPQEPVLFSATLRYNLDPFDEFDDDQIWNVLEQVELKENIESLDYMVAEGGTNFSIGQRQLICLARAALRNNKILVLDEATANVDPRTDLFIQSKIREKFTDCTVLTIAHRLNTIMDSDKVLVMSFGNMVEFDHPHKLLQMPEGHFSKLIMETGQSMAMQLRDIAMGAYSNEIELS</sequence>
<keyword evidence="7 8" id="KW-0472">Membrane</keyword>
<proteinExistence type="predicted"/>
<evidence type="ECO:0000256" key="7">
    <source>
        <dbReference type="ARBA" id="ARBA00023136"/>
    </source>
</evidence>
<dbReference type="PROSITE" id="PS00211">
    <property type="entry name" value="ABC_TRANSPORTER_1"/>
    <property type="match status" value="1"/>
</dbReference>
<dbReference type="Pfam" id="PF00664">
    <property type="entry name" value="ABC_membrane"/>
    <property type="match status" value="2"/>
</dbReference>
<dbReference type="Gene3D" id="1.20.1560.10">
    <property type="entry name" value="ABC transporter type 1, transmembrane domain"/>
    <property type="match status" value="2"/>
</dbReference>
<dbReference type="CDD" id="cd03244">
    <property type="entry name" value="ABCC_MRP_domain2"/>
    <property type="match status" value="1"/>
</dbReference>
<evidence type="ECO:0000313" key="12">
    <source>
        <dbReference type="Proteomes" id="UP001153636"/>
    </source>
</evidence>
<dbReference type="FunFam" id="3.40.50.300:FF:000482">
    <property type="entry name" value="Multidrug resistance-associated protein member 4"/>
    <property type="match status" value="1"/>
</dbReference>
<feature type="transmembrane region" description="Helical" evidence="8">
    <location>
        <begin position="977"/>
        <end position="1010"/>
    </location>
</feature>
<evidence type="ECO:0000259" key="10">
    <source>
        <dbReference type="PROSITE" id="PS50929"/>
    </source>
</evidence>
<dbReference type="GO" id="GO:0140359">
    <property type="term" value="F:ABC-type transporter activity"/>
    <property type="evidence" value="ECO:0007669"/>
    <property type="project" value="InterPro"/>
</dbReference>
<dbReference type="InterPro" id="IPR011527">
    <property type="entry name" value="ABC1_TM_dom"/>
</dbReference>
<evidence type="ECO:0000256" key="3">
    <source>
        <dbReference type="ARBA" id="ARBA00022692"/>
    </source>
</evidence>
<dbReference type="OrthoDB" id="6500128at2759"/>
<accession>A0A9P0CKM0</accession>
<dbReference type="InterPro" id="IPR044726">
    <property type="entry name" value="ABCC_6TM_D2"/>
</dbReference>
<keyword evidence="2" id="KW-0813">Transport</keyword>
<dbReference type="InterPro" id="IPR003439">
    <property type="entry name" value="ABC_transporter-like_ATP-bd"/>
</dbReference>
<dbReference type="FunFam" id="3.40.50.300:FF:000163">
    <property type="entry name" value="Multidrug resistance-associated protein member 4"/>
    <property type="match status" value="1"/>
</dbReference>
<feature type="transmembrane region" description="Helical" evidence="8">
    <location>
        <begin position="89"/>
        <end position="115"/>
    </location>
</feature>
<dbReference type="PROSITE" id="PS50893">
    <property type="entry name" value="ABC_TRANSPORTER_2"/>
    <property type="match status" value="2"/>
</dbReference>
<keyword evidence="4" id="KW-0547">Nucleotide-binding</keyword>
<feature type="transmembrane region" description="Helical" evidence="8">
    <location>
        <begin position="231"/>
        <end position="251"/>
    </location>
</feature>
<dbReference type="InterPro" id="IPR017871">
    <property type="entry name" value="ABC_transporter-like_CS"/>
</dbReference>
<dbReference type="PROSITE" id="PS50929">
    <property type="entry name" value="ABC_TM1F"/>
    <property type="match status" value="2"/>
</dbReference>
<feature type="domain" description="ABC transmembrane type-1" evidence="10">
    <location>
        <begin position="808"/>
        <end position="1051"/>
    </location>
</feature>
<dbReference type="CDD" id="cd03250">
    <property type="entry name" value="ABCC_MRP_domain1"/>
    <property type="match status" value="1"/>
</dbReference>
<feature type="transmembrane region" description="Helical" evidence="8">
    <location>
        <begin position="135"/>
        <end position="158"/>
    </location>
</feature>
<dbReference type="SMART" id="SM00382">
    <property type="entry name" value="AAA"/>
    <property type="match status" value="2"/>
</dbReference>
<dbReference type="Proteomes" id="UP001153636">
    <property type="component" value="Chromosome 18"/>
</dbReference>
<evidence type="ECO:0000256" key="2">
    <source>
        <dbReference type="ARBA" id="ARBA00022448"/>
    </source>
</evidence>
<evidence type="ECO:0000256" key="1">
    <source>
        <dbReference type="ARBA" id="ARBA00004141"/>
    </source>
</evidence>
<dbReference type="InterPro" id="IPR003593">
    <property type="entry name" value="AAA+_ATPase"/>
</dbReference>
<dbReference type="InterPro" id="IPR050173">
    <property type="entry name" value="ABC_transporter_C-like"/>
</dbReference>
<feature type="transmembrane region" description="Helical" evidence="8">
    <location>
        <begin position="207"/>
        <end position="225"/>
    </location>
</feature>
<dbReference type="PANTHER" id="PTHR24223:SF415">
    <property type="entry name" value="FI20190P1"/>
    <property type="match status" value="1"/>
</dbReference>
<name>A0A9P0CKM0_9CUCU</name>
<dbReference type="Pfam" id="PF00005">
    <property type="entry name" value="ABC_tran"/>
    <property type="match status" value="2"/>
</dbReference>
<dbReference type="Gene3D" id="3.40.50.300">
    <property type="entry name" value="P-loop containing nucleotide triphosphate hydrolases"/>
    <property type="match status" value="2"/>
</dbReference>
<dbReference type="CDD" id="cd18579">
    <property type="entry name" value="ABC_6TM_ABCC_D1"/>
    <property type="match status" value="1"/>
</dbReference>
<organism evidence="11 12">
    <name type="scientific">Psylliodes chrysocephalus</name>
    <dbReference type="NCBI Taxonomy" id="3402493"/>
    <lineage>
        <taxon>Eukaryota</taxon>
        <taxon>Metazoa</taxon>
        <taxon>Ecdysozoa</taxon>
        <taxon>Arthropoda</taxon>
        <taxon>Hexapoda</taxon>
        <taxon>Insecta</taxon>
        <taxon>Pterygota</taxon>
        <taxon>Neoptera</taxon>
        <taxon>Endopterygota</taxon>
        <taxon>Coleoptera</taxon>
        <taxon>Polyphaga</taxon>
        <taxon>Cucujiformia</taxon>
        <taxon>Chrysomeloidea</taxon>
        <taxon>Chrysomelidae</taxon>
        <taxon>Galerucinae</taxon>
        <taxon>Alticini</taxon>
        <taxon>Psylliodes</taxon>
    </lineage>
</organism>
<dbReference type="PANTHER" id="PTHR24223">
    <property type="entry name" value="ATP-BINDING CASSETTE SUB-FAMILY C"/>
    <property type="match status" value="1"/>
</dbReference>
<evidence type="ECO:0000256" key="5">
    <source>
        <dbReference type="ARBA" id="ARBA00022840"/>
    </source>
</evidence>
<dbReference type="CDD" id="cd18580">
    <property type="entry name" value="ABC_6TM_ABCC_D2"/>
    <property type="match status" value="1"/>
</dbReference>
<feature type="domain" description="ABC transporter" evidence="9">
    <location>
        <begin position="1085"/>
        <end position="1314"/>
    </location>
</feature>
<gene>
    <name evidence="11" type="ORF">PSYICH_LOCUS6010</name>
</gene>
<protein>
    <submittedName>
        <fullName evidence="11">Uncharacterized protein</fullName>
    </submittedName>
</protein>
<dbReference type="EMBL" id="OV651830">
    <property type="protein sequence ID" value="CAH1105117.1"/>
    <property type="molecule type" value="Genomic_DNA"/>
</dbReference>
<reference evidence="11" key="1">
    <citation type="submission" date="2022-01" db="EMBL/GenBank/DDBJ databases">
        <authorList>
            <person name="King R."/>
        </authorList>
    </citation>
    <scope>NUCLEOTIDE SEQUENCE</scope>
</reference>
<evidence type="ECO:0000256" key="4">
    <source>
        <dbReference type="ARBA" id="ARBA00022741"/>
    </source>
</evidence>
<evidence type="ECO:0000259" key="9">
    <source>
        <dbReference type="PROSITE" id="PS50893"/>
    </source>
</evidence>
<evidence type="ECO:0000256" key="8">
    <source>
        <dbReference type="SAM" id="Phobius"/>
    </source>
</evidence>
<feature type="domain" description="ABC transmembrane type-1" evidence="10">
    <location>
        <begin position="91"/>
        <end position="374"/>
    </location>
</feature>
<dbReference type="InterPro" id="IPR044746">
    <property type="entry name" value="ABCC_6TM_D1"/>
</dbReference>
<dbReference type="GO" id="GO:0016887">
    <property type="term" value="F:ATP hydrolysis activity"/>
    <property type="evidence" value="ECO:0007669"/>
    <property type="project" value="InterPro"/>
</dbReference>
<dbReference type="InterPro" id="IPR027417">
    <property type="entry name" value="P-loop_NTPase"/>
</dbReference>
<evidence type="ECO:0000256" key="6">
    <source>
        <dbReference type="ARBA" id="ARBA00022989"/>
    </source>
</evidence>
<evidence type="ECO:0000313" key="11">
    <source>
        <dbReference type="EMBL" id="CAH1105117.1"/>
    </source>
</evidence>
<dbReference type="SUPFAM" id="SSF52540">
    <property type="entry name" value="P-loop containing nucleoside triphosphate hydrolases"/>
    <property type="match status" value="2"/>
</dbReference>
<keyword evidence="3 8" id="KW-0812">Transmembrane</keyword>
<dbReference type="SUPFAM" id="SSF90123">
    <property type="entry name" value="ABC transporter transmembrane region"/>
    <property type="match status" value="2"/>
</dbReference>
<feature type="domain" description="ABC transporter" evidence="9">
    <location>
        <begin position="405"/>
        <end position="627"/>
    </location>
</feature>
<dbReference type="GO" id="GO:0016020">
    <property type="term" value="C:membrane"/>
    <property type="evidence" value="ECO:0007669"/>
    <property type="project" value="UniProtKB-SubCell"/>
</dbReference>
<feature type="transmembrane region" description="Helical" evidence="8">
    <location>
        <begin position="702"/>
        <end position="728"/>
    </location>
</feature>
<dbReference type="FunFam" id="1.20.1560.10:FF:000026">
    <property type="entry name" value="Multidrug resistance-associated protein lethal(2)03659"/>
    <property type="match status" value="1"/>
</dbReference>
<dbReference type="GO" id="GO:0005524">
    <property type="term" value="F:ATP binding"/>
    <property type="evidence" value="ECO:0007669"/>
    <property type="project" value="UniProtKB-KW"/>
</dbReference>
<feature type="transmembrane region" description="Helical" evidence="8">
    <location>
        <begin position="1016"/>
        <end position="1039"/>
    </location>
</feature>
<dbReference type="InterPro" id="IPR036640">
    <property type="entry name" value="ABC1_TM_sf"/>
</dbReference>